<organism evidence="1 2">
    <name type="scientific">Chitinophaga oryziterrae</name>
    <dbReference type="NCBI Taxonomy" id="1031224"/>
    <lineage>
        <taxon>Bacteria</taxon>
        <taxon>Pseudomonadati</taxon>
        <taxon>Bacteroidota</taxon>
        <taxon>Chitinophagia</taxon>
        <taxon>Chitinophagales</taxon>
        <taxon>Chitinophagaceae</taxon>
        <taxon>Chitinophaga</taxon>
    </lineage>
</organism>
<dbReference type="AlphaFoldDB" id="A0A6N8J5Y4"/>
<protein>
    <submittedName>
        <fullName evidence="1">Uncharacterized protein</fullName>
    </submittedName>
</protein>
<sequence>MRPISPEILIEHGFAFQETKKYYKIEVGNAAYGVVPQGGVWLFSPLPMQFASLENVLTIEDVDNIIFKSTGKHLAGLQ</sequence>
<dbReference type="EMBL" id="WRXO01000001">
    <property type="protein sequence ID" value="MVT40344.1"/>
    <property type="molecule type" value="Genomic_DNA"/>
</dbReference>
<name>A0A6N8J5Y4_9BACT</name>
<comment type="caution">
    <text evidence="1">The sequence shown here is derived from an EMBL/GenBank/DDBJ whole genome shotgun (WGS) entry which is preliminary data.</text>
</comment>
<evidence type="ECO:0000313" key="1">
    <source>
        <dbReference type="EMBL" id="MVT40344.1"/>
    </source>
</evidence>
<evidence type="ECO:0000313" key="2">
    <source>
        <dbReference type="Proteomes" id="UP000468388"/>
    </source>
</evidence>
<gene>
    <name evidence="1" type="ORF">GO495_07105</name>
</gene>
<dbReference type="Proteomes" id="UP000468388">
    <property type="component" value="Unassembled WGS sequence"/>
</dbReference>
<accession>A0A6N8J5Y4</accession>
<reference evidence="1 2" key="1">
    <citation type="submission" date="2019-12" db="EMBL/GenBank/DDBJ databases">
        <title>The draft genomic sequence of strain Chitinophaga oryziterrae JCM 16595.</title>
        <authorList>
            <person name="Zhang X."/>
        </authorList>
    </citation>
    <scope>NUCLEOTIDE SEQUENCE [LARGE SCALE GENOMIC DNA]</scope>
    <source>
        <strain evidence="1 2">JCM 16595</strain>
    </source>
</reference>
<proteinExistence type="predicted"/>
<dbReference type="OrthoDB" id="674855at2"/>
<keyword evidence="2" id="KW-1185">Reference proteome</keyword>
<dbReference type="RefSeq" id="WP_089786018.1">
    <property type="nucleotide sequence ID" value="NZ_BAAAZB010000005.1"/>
</dbReference>